<accession>A0A2Z4Y2R1</accession>
<dbReference type="InterPro" id="IPR029026">
    <property type="entry name" value="tRNA_m1G_MTases_N"/>
</dbReference>
<gene>
    <name evidence="2" type="ORF">BRCON_0730</name>
</gene>
<name>A0A2Z4Y2R1_SUMC1</name>
<dbReference type="AlphaFoldDB" id="A0A2Z4Y2R1"/>
<dbReference type="KEGG" id="schv:BRCON_0730"/>
<keyword evidence="2" id="KW-0808">Transferase</keyword>
<dbReference type="CDD" id="cd18085">
    <property type="entry name" value="TM1570-like"/>
    <property type="match status" value="1"/>
</dbReference>
<protein>
    <submittedName>
        <fullName evidence="2">tRNA (Guanine37-N1)-methyltransferase</fullName>
    </submittedName>
</protein>
<evidence type="ECO:0000313" key="2">
    <source>
        <dbReference type="EMBL" id="AXA35507.1"/>
    </source>
</evidence>
<dbReference type="InterPro" id="IPR019230">
    <property type="entry name" value="RNA_MeTrfase_C_dom"/>
</dbReference>
<dbReference type="EMBL" id="CP030759">
    <property type="protein sequence ID" value="AXA35507.1"/>
    <property type="molecule type" value="Genomic_DNA"/>
</dbReference>
<evidence type="ECO:0000259" key="1">
    <source>
        <dbReference type="Pfam" id="PF09936"/>
    </source>
</evidence>
<dbReference type="Proteomes" id="UP000262583">
    <property type="component" value="Chromosome"/>
</dbReference>
<dbReference type="GO" id="GO:0008168">
    <property type="term" value="F:methyltransferase activity"/>
    <property type="evidence" value="ECO:0007669"/>
    <property type="project" value="UniProtKB-KW"/>
</dbReference>
<dbReference type="InterPro" id="IPR029028">
    <property type="entry name" value="Alpha/beta_knot_MTases"/>
</dbReference>
<organism evidence="2 3">
    <name type="scientific">Sumerlaea chitinivorans</name>
    <dbReference type="NCBI Taxonomy" id="2250252"/>
    <lineage>
        <taxon>Bacteria</taxon>
        <taxon>Candidatus Sumerlaeota</taxon>
        <taxon>Candidatus Sumerlaeia</taxon>
        <taxon>Candidatus Sumerlaeales</taxon>
        <taxon>Candidatus Sumerlaeaceae</taxon>
        <taxon>Candidatus Sumerlaea</taxon>
    </lineage>
</organism>
<dbReference type="Gene3D" id="3.40.1280.10">
    <property type="match status" value="1"/>
</dbReference>
<keyword evidence="2" id="KW-0489">Methyltransferase</keyword>
<proteinExistence type="predicted"/>
<sequence length="168" mass="18999">MVCTSVTNLDIHDIARSCRTYGVAKYFVVTPILAQRWLAERILTHWEEGWGATYNPNRKEALESVAIVPDLGEVAEQIKQDSGREPLWIATSARRYPNTLRYGELTRILNEDSPPVCLIFGTGWGIHPELLLDMDHILEPIVGPTEYNHLSVRAAVAIILDRLLAPRR</sequence>
<dbReference type="SUPFAM" id="SSF75217">
    <property type="entry name" value="alpha/beta knot"/>
    <property type="match status" value="1"/>
</dbReference>
<feature type="domain" description="tRNA (guanine-N(1)-)-methyltransferase C-terminal" evidence="1">
    <location>
        <begin position="2"/>
        <end position="164"/>
    </location>
</feature>
<dbReference type="Pfam" id="PF09936">
    <property type="entry name" value="Methyltrn_RNA_4"/>
    <property type="match status" value="1"/>
</dbReference>
<dbReference type="GO" id="GO:0032259">
    <property type="term" value="P:methylation"/>
    <property type="evidence" value="ECO:0007669"/>
    <property type="project" value="UniProtKB-KW"/>
</dbReference>
<evidence type="ECO:0000313" key="3">
    <source>
        <dbReference type="Proteomes" id="UP000262583"/>
    </source>
</evidence>
<reference evidence="2 3" key="1">
    <citation type="submission" date="2018-05" db="EMBL/GenBank/DDBJ databases">
        <title>A metagenomic window into the 2 km-deep terrestrial subsurface aquifer revealed taxonomically and functionally diverse microbial community comprising novel uncultured bacterial lineages.</title>
        <authorList>
            <person name="Kadnikov V.V."/>
            <person name="Mardanov A.V."/>
            <person name="Beletsky A.V."/>
            <person name="Banks D."/>
            <person name="Pimenov N.V."/>
            <person name="Frank Y.A."/>
            <person name="Karnachuk O.V."/>
            <person name="Ravin N.V."/>
        </authorList>
    </citation>
    <scope>NUCLEOTIDE SEQUENCE [LARGE SCALE GENOMIC DNA]</scope>
    <source>
        <strain evidence="2">BY</strain>
    </source>
</reference>